<dbReference type="GO" id="GO:0006508">
    <property type="term" value="P:proteolysis"/>
    <property type="evidence" value="ECO:0007669"/>
    <property type="project" value="InterPro"/>
</dbReference>
<dbReference type="SUPFAM" id="SSF50630">
    <property type="entry name" value="Acid proteases"/>
    <property type="match status" value="1"/>
</dbReference>
<reference evidence="3" key="1">
    <citation type="submission" date="2023-04" db="EMBL/GenBank/DDBJ databases">
        <title>Phytophthora fragariaefolia NBRC 109709.</title>
        <authorList>
            <person name="Ichikawa N."/>
            <person name="Sato H."/>
            <person name="Tonouchi N."/>
        </authorList>
    </citation>
    <scope>NUCLEOTIDE SEQUENCE</scope>
    <source>
        <strain evidence="3">NBRC 109709</strain>
    </source>
</reference>
<dbReference type="OrthoDB" id="126293at2759"/>
<dbReference type="GO" id="GO:0004190">
    <property type="term" value="F:aspartic-type endopeptidase activity"/>
    <property type="evidence" value="ECO:0007669"/>
    <property type="project" value="InterPro"/>
</dbReference>
<gene>
    <name evidence="3" type="ORF">Pfra01_002377100</name>
</gene>
<keyword evidence="2" id="KW-0472">Membrane</keyword>
<evidence type="ECO:0000313" key="3">
    <source>
        <dbReference type="EMBL" id="GMF56132.1"/>
    </source>
</evidence>
<dbReference type="EMBL" id="BSXT01003913">
    <property type="protein sequence ID" value="GMF56132.1"/>
    <property type="molecule type" value="Genomic_DNA"/>
</dbReference>
<feature type="compositionally biased region" description="Low complexity" evidence="1">
    <location>
        <begin position="377"/>
        <end position="395"/>
    </location>
</feature>
<dbReference type="InterPro" id="IPR001969">
    <property type="entry name" value="Aspartic_peptidase_AS"/>
</dbReference>
<protein>
    <submittedName>
        <fullName evidence="3">Unnamed protein product</fullName>
    </submittedName>
</protein>
<dbReference type="PROSITE" id="PS00141">
    <property type="entry name" value="ASP_PROTEASE"/>
    <property type="match status" value="1"/>
</dbReference>
<evidence type="ECO:0000313" key="4">
    <source>
        <dbReference type="Proteomes" id="UP001165121"/>
    </source>
</evidence>
<keyword evidence="2" id="KW-0812">Transmembrane</keyword>
<feature type="region of interest" description="Disordered" evidence="1">
    <location>
        <begin position="361"/>
        <end position="405"/>
    </location>
</feature>
<evidence type="ECO:0000256" key="1">
    <source>
        <dbReference type="SAM" id="MobiDB-lite"/>
    </source>
</evidence>
<keyword evidence="2" id="KW-1133">Transmembrane helix</keyword>
<name>A0A9W6Y567_9STRA</name>
<feature type="compositionally biased region" description="Low complexity" evidence="1">
    <location>
        <begin position="145"/>
        <end position="158"/>
    </location>
</feature>
<evidence type="ECO:0000256" key="2">
    <source>
        <dbReference type="SAM" id="Phobius"/>
    </source>
</evidence>
<dbReference type="Proteomes" id="UP001165121">
    <property type="component" value="Unassembled WGS sequence"/>
</dbReference>
<feature type="region of interest" description="Disordered" evidence="1">
    <location>
        <begin position="142"/>
        <end position="179"/>
    </location>
</feature>
<comment type="caution">
    <text evidence="3">The sequence shown here is derived from an EMBL/GenBank/DDBJ whole genome shotgun (WGS) entry which is preliminary data.</text>
</comment>
<keyword evidence="4" id="KW-1185">Reference proteome</keyword>
<dbReference type="InterPro" id="IPR021109">
    <property type="entry name" value="Peptidase_aspartic_dom_sf"/>
</dbReference>
<organism evidence="3 4">
    <name type="scientific">Phytophthora fragariaefolia</name>
    <dbReference type="NCBI Taxonomy" id="1490495"/>
    <lineage>
        <taxon>Eukaryota</taxon>
        <taxon>Sar</taxon>
        <taxon>Stramenopiles</taxon>
        <taxon>Oomycota</taxon>
        <taxon>Peronosporomycetes</taxon>
        <taxon>Peronosporales</taxon>
        <taxon>Peronosporaceae</taxon>
        <taxon>Phytophthora</taxon>
    </lineage>
</organism>
<dbReference type="AlphaFoldDB" id="A0A9W6Y567"/>
<accession>A0A9W6Y567</accession>
<sequence length="620" mass="67760">MVQRRREVTGSVGRRIDRAGCYLATLLVSNAFQFGFYRLGDRRSSAVVTGSRARWNQNKVKFSSLDEILLTMSASDAKDTTLDDVADQLEDLRIDVEEQLPPLPPVSTRPRGATWGSQAQMGDFRFWGGTFATPLVGTPGEDDVALSTVSSASRSPASPHEDQGRLTNAPSLPVAPQYSGNTLQDRRAFMRAYETYYRALCTFVTPYHRPFVMPISACIEERTGRMICLYEFKKSPNMVTEDKWIAHFKTPLRPDHHGCTAVDEAMAKLRGDTSLPDADSRMGKLRADMHKLLDKTNVEAAMLEKQQKKLVVFLVNGLGPGDFRRAAKTRLSYEENKRLCSDVVAFCGRALDLMRSHMLCQPSASDRPKKPQSRPAQQRLQGGHQRQQYPHSSSSSGGGPGEAARPIAECMQKGKENASTSRLAAVTKGSMSLSSSWDGKDKGTVIALVNTTLYLTVLLDSGADDSAVGLGLVQALAARGVPIDVMTADTPTLLCPVGYTKIQVIRQVSLDEIKIETSAGPQVVRGLKCWVREEGSGPTMIIGRPTMATLGDDNPTSLTKIQSLATTALRDEPEVVEEDEFDKMATSPEVKKHNQEEVVVVLRDALAEALAVVGLLSSLL</sequence>
<proteinExistence type="predicted"/>
<feature type="transmembrane region" description="Helical" evidence="2">
    <location>
        <begin position="21"/>
        <end position="39"/>
    </location>
</feature>